<dbReference type="PANTHER" id="PTHR43113">
    <property type="entry name" value="NUCLEOSIDE-DIPHOSPHATE-SUGAR EPIMERASE"/>
    <property type="match status" value="1"/>
</dbReference>
<comment type="caution">
    <text evidence="6">The sequence shown here is derived from an EMBL/GenBank/DDBJ whole genome shotgun (WGS) entry which is preliminary data.</text>
</comment>
<dbReference type="InterPro" id="IPR001753">
    <property type="entry name" value="Enoyl-CoA_hydra/iso"/>
</dbReference>
<organism evidence="6 7">
    <name type="scientific">Ureibacillus yapensis</name>
    <dbReference type="NCBI Taxonomy" id="2304605"/>
    <lineage>
        <taxon>Bacteria</taxon>
        <taxon>Bacillati</taxon>
        <taxon>Bacillota</taxon>
        <taxon>Bacilli</taxon>
        <taxon>Bacillales</taxon>
        <taxon>Caryophanaceae</taxon>
        <taxon>Ureibacillus</taxon>
    </lineage>
</organism>
<protein>
    <recommendedName>
        <fullName evidence="4 5">1,4-dihydroxy-2-naphthoyl-CoA synthase</fullName>
        <shortName evidence="4">DHNA-CoA synthase</shortName>
        <ecNumber evidence="4 5">4.1.3.36</ecNumber>
    </recommendedName>
</protein>
<evidence type="ECO:0000313" key="7">
    <source>
        <dbReference type="Proteomes" id="UP000265692"/>
    </source>
</evidence>
<comment type="similarity">
    <text evidence="4">Belongs to the enoyl-CoA hydratase/isomerase family. MenB subfamily.</text>
</comment>
<dbReference type="PANTHER" id="PTHR43113:SF1">
    <property type="entry name" value="1,4-DIHYDROXY-2-NAPHTHOYL-COA SYNTHASE, PEROXISOMAL"/>
    <property type="match status" value="1"/>
</dbReference>
<comment type="pathway">
    <text evidence="4">Quinol/quinone metabolism; 1,4-dihydroxy-2-naphthoate biosynthesis; 1,4-dihydroxy-2-naphthoate from chorismate: step 6/7.</text>
</comment>
<keyword evidence="3 4" id="KW-0456">Lyase</keyword>
<name>A0A396SRC5_9BACL</name>
<dbReference type="CDD" id="cd06558">
    <property type="entry name" value="crotonase-like"/>
    <property type="match status" value="1"/>
</dbReference>
<dbReference type="InterPro" id="IPR029045">
    <property type="entry name" value="ClpP/crotonase-like_dom_sf"/>
</dbReference>
<dbReference type="InterPro" id="IPR014748">
    <property type="entry name" value="Enoyl-CoA_hydra_C"/>
</dbReference>
<feature type="binding site" description="in other chain" evidence="4">
    <location>
        <position position="88"/>
    </location>
    <ligand>
        <name>substrate</name>
        <note>ligand shared between two neighboring subunits</note>
    </ligand>
</feature>
<comment type="pathway">
    <text evidence="4">Quinol/quinone metabolism; menaquinone biosynthesis.</text>
</comment>
<feature type="site" description="Important for catalysis" evidence="4">
    <location>
        <position position="88"/>
    </location>
</feature>
<keyword evidence="7" id="KW-1185">Reference proteome</keyword>
<feature type="binding site" evidence="4">
    <location>
        <position position="267"/>
    </location>
    <ligand>
        <name>substrate</name>
        <note>ligand shared between two neighboring subunits</note>
    </ligand>
</feature>
<dbReference type="GO" id="GO:0009234">
    <property type="term" value="P:menaquinone biosynthetic process"/>
    <property type="evidence" value="ECO:0007669"/>
    <property type="project" value="UniProtKB-UniRule"/>
</dbReference>
<feature type="binding site" description="in other chain" evidence="4">
    <location>
        <begin position="123"/>
        <end position="127"/>
    </location>
    <ligand>
        <name>substrate</name>
        <note>ligand shared between two neighboring subunits</note>
    </ligand>
</feature>
<dbReference type="SUPFAM" id="SSF52096">
    <property type="entry name" value="ClpP/crotonase"/>
    <property type="match status" value="1"/>
</dbReference>
<dbReference type="OrthoDB" id="9775794at2"/>
<evidence type="ECO:0000256" key="1">
    <source>
        <dbReference type="ARBA" id="ARBA00000177"/>
    </source>
</evidence>
<dbReference type="EC" id="4.1.3.36" evidence="4 5"/>
<dbReference type="Gene3D" id="3.90.226.10">
    <property type="entry name" value="2-enoyl-CoA Hydratase, Chain A, domain 1"/>
    <property type="match status" value="1"/>
</dbReference>
<dbReference type="Pfam" id="PF00378">
    <property type="entry name" value="ECH_1"/>
    <property type="match status" value="1"/>
</dbReference>
<comment type="catalytic activity">
    <reaction evidence="1 4">
        <text>2-succinylbenzoyl-CoA + H(+) = 1,4-dihydroxy-2-naphthoyl-CoA + H2O</text>
        <dbReference type="Rhea" id="RHEA:26562"/>
        <dbReference type="ChEBI" id="CHEBI:15377"/>
        <dbReference type="ChEBI" id="CHEBI:15378"/>
        <dbReference type="ChEBI" id="CHEBI:57364"/>
        <dbReference type="ChEBI" id="CHEBI:58897"/>
        <dbReference type="EC" id="4.1.3.36"/>
    </reaction>
</comment>
<keyword evidence="2 4" id="KW-0474">Menaquinone biosynthesis</keyword>
<dbReference type="GO" id="GO:0008935">
    <property type="term" value="F:1,4-dihydroxy-2-naphthoyl-CoA synthase activity"/>
    <property type="evidence" value="ECO:0007669"/>
    <property type="project" value="UniProtKB-UniRule"/>
</dbReference>
<evidence type="ECO:0000256" key="4">
    <source>
        <dbReference type="HAMAP-Rule" id="MF_01934"/>
    </source>
</evidence>
<feature type="site" description="Important for catalysis" evidence="4">
    <location>
        <position position="252"/>
    </location>
</feature>
<dbReference type="Gene3D" id="1.10.12.10">
    <property type="entry name" value="Lyase 2-enoyl-coa Hydratase, Chain A, domain 2"/>
    <property type="match status" value="1"/>
</dbReference>
<feature type="binding site" description="in other chain" evidence="4">
    <location>
        <begin position="75"/>
        <end position="79"/>
    </location>
    <ligand>
        <name>substrate</name>
        <note>ligand shared between two neighboring subunits</note>
    </ligand>
</feature>
<sequence length="277" mass="30254">MINNLAAKQEVSELQDILYEKNEGAATITINRPKSLNAFRGRTIRELIWAFRDAWDDNRIGVVILTGAGERAFCVGGDQKEKGDEGGYDDNGGLGGGIGLEIENLHQIIRNIPKPVIASVNGYAIGGGHVLHVVCDLTIAADTAKFGQSGPKVGSYDAGFGSAYLARIVGEKKAREIWYLCEQYTAHECKEMGLVNKVVPASELRQATQEWAEKILQKSPTALRMLKASFNADSANIQGISQLAMGSLAMFYNTPESNEGKEAFLEKRPVDFNKFRV</sequence>
<dbReference type="Proteomes" id="UP000265692">
    <property type="component" value="Unassembled WGS sequence"/>
</dbReference>
<comment type="function">
    <text evidence="4">Converts o-succinylbenzoyl-CoA (OSB-CoA) to 1,4-dihydroxy-2-naphthoyl-CoA (DHNA-CoA).</text>
</comment>
<dbReference type="UniPathway" id="UPA01057">
    <property type="reaction ID" value="UER00167"/>
</dbReference>
<dbReference type="InterPro" id="IPR010198">
    <property type="entry name" value="DHNA-CoA_synthase_MenB"/>
</dbReference>
<reference evidence="6 7" key="1">
    <citation type="submission" date="2018-08" db="EMBL/GenBank/DDBJ databases">
        <title>Lysinibacillus sp. YLB-03 draft genome sequence.</title>
        <authorList>
            <person name="Yu L."/>
        </authorList>
    </citation>
    <scope>NUCLEOTIDE SEQUENCE [LARGE SCALE GENOMIC DNA]</scope>
    <source>
        <strain evidence="6 7">YLB-03</strain>
    </source>
</reference>
<dbReference type="PROSITE" id="PS00166">
    <property type="entry name" value="ENOYL_COA_HYDRATASE"/>
    <property type="match status" value="1"/>
</dbReference>
<comment type="caution">
    <text evidence="4">Lacks conserved residue(s) required for the propagation of feature annotation.</text>
</comment>
<evidence type="ECO:0000256" key="3">
    <source>
        <dbReference type="ARBA" id="ARBA00023239"/>
    </source>
</evidence>
<dbReference type="AlphaFoldDB" id="A0A396SRC5"/>
<feature type="binding site" description="in other chain" evidence="4">
    <location>
        <position position="155"/>
    </location>
    <ligand>
        <name>substrate</name>
        <note>ligand shared between two neighboring subunits</note>
    </ligand>
</feature>
<accession>A0A396SRC5</accession>
<evidence type="ECO:0000256" key="2">
    <source>
        <dbReference type="ARBA" id="ARBA00022428"/>
    </source>
</evidence>
<dbReference type="EMBL" id="QWEI01000002">
    <property type="protein sequence ID" value="RHW38739.1"/>
    <property type="molecule type" value="Genomic_DNA"/>
</dbReference>
<feature type="binding site" evidence="4">
    <location>
        <position position="252"/>
    </location>
    <ligand>
        <name>substrate</name>
        <note>ligand shared between two neighboring subunits</note>
    </ligand>
</feature>
<proteinExistence type="inferred from homology"/>
<evidence type="ECO:0000256" key="5">
    <source>
        <dbReference type="NCBIfam" id="TIGR01929"/>
    </source>
</evidence>
<dbReference type="HAMAP" id="MF_01934">
    <property type="entry name" value="MenB"/>
    <property type="match status" value="1"/>
</dbReference>
<evidence type="ECO:0000313" key="6">
    <source>
        <dbReference type="EMBL" id="RHW38739.1"/>
    </source>
</evidence>
<dbReference type="UniPathway" id="UPA00079"/>
<dbReference type="InterPro" id="IPR018376">
    <property type="entry name" value="Enoyl-CoA_hyd/isom_CS"/>
</dbReference>
<gene>
    <name evidence="4 6" type="primary">menB</name>
    <name evidence="6" type="ORF">D1B33_05850</name>
</gene>
<dbReference type="NCBIfam" id="TIGR01929">
    <property type="entry name" value="menB"/>
    <property type="match status" value="1"/>
</dbReference>
<dbReference type="GO" id="GO:0005829">
    <property type="term" value="C:cytosol"/>
    <property type="evidence" value="ECO:0007669"/>
    <property type="project" value="TreeGrafter"/>
</dbReference>